<protein>
    <submittedName>
        <fullName evidence="1">Uncharacterized protein</fullName>
    </submittedName>
</protein>
<evidence type="ECO:0000313" key="1">
    <source>
        <dbReference type="EMBL" id="CAH0376383.1"/>
    </source>
</evidence>
<dbReference type="EMBL" id="CAKKNE010000005">
    <property type="protein sequence ID" value="CAH0376383.1"/>
    <property type="molecule type" value="Genomic_DNA"/>
</dbReference>
<proteinExistence type="predicted"/>
<comment type="caution">
    <text evidence="1">The sequence shown here is derived from an EMBL/GenBank/DDBJ whole genome shotgun (WGS) entry which is preliminary data.</text>
</comment>
<organism evidence="1 2">
    <name type="scientific">Pelagomonas calceolata</name>
    <dbReference type="NCBI Taxonomy" id="35677"/>
    <lineage>
        <taxon>Eukaryota</taxon>
        <taxon>Sar</taxon>
        <taxon>Stramenopiles</taxon>
        <taxon>Ochrophyta</taxon>
        <taxon>Pelagophyceae</taxon>
        <taxon>Pelagomonadales</taxon>
        <taxon>Pelagomonadaceae</taxon>
        <taxon>Pelagomonas</taxon>
    </lineage>
</organism>
<dbReference type="Proteomes" id="UP000789595">
    <property type="component" value="Unassembled WGS sequence"/>
</dbReference>
<sequence length="457" mass="50478">MDRRKKKSRSVYSICACLTTSLFVTCAGGVKLRIIAPQHGTIMNIADLRANNGLDVDISVSVRTHEEYATAFYGHVLCLYINGTAHAHIGVVSMSSAHSIVVPSTLWQVGQTWIHAGLCNNTNDNDASSGPVYASTPILVKVQNVYSLPVDILLHCRLQFKYKHLKVLEENVDDKVTLVLPLMIDDAHRALLLVGTLQAHSSPTHQSIQELLVVVPDTQAFALAVLEASHTCPPTSVINESSLFNGIVKQTWHTYALQMAVKLLVAQRVTTNYYVTVDADILLVGTFDAALFFPGGRGTFVEEHRGVHPHWWRGSADILGLTEDDYPNAAFGVTPAVLSTIGSVITTSLIRDVFEDDDWQQRWLGSWSNGTWWSEYTLYRLALDIRGLFDNIHVASESETFCNPVWYHGDLPWDAVGAFRNKKCVFSLVQSTTQLAPSLVAASIGFHVHHDHPHSSV</sequence>
<reference evidence="1" key="1">
    <citation type="submission" date="2021-11" db="EMBL/GenBank/DDBJ databases">
        <authorList>
            <consortium name="Genoscope - CEA"/>
            <person name="William W."/>
        </authorList>
    </citation>
    <scope>NUCLEOTIDE SEQUENCE</scope>
</reference>
<dbReference type="InterPro" id="IPR045499">
    <property type="entry name" value="DUF6492"/>
</dbReference>
<dbReference type="OrthoDB" id="195004at2759"/>
<keyword evidence="2" id="KW-1185">Reference proteome</keyword>
<dbReference type="Pfam" id="PF20102">
    <property type="entry name" value="DUF6492"/>
    <property type="match status" value="1"/>
</dbReference>
<name>A0A8J2SU67_9STRA</name>
<accession>A0A8J2SU67</accession>
<dbReference type="AlphaFoldDB" id="A0A8J2SU67"/>
<gene>
    <name evidence="1" type="ORF">PECAL_5P09610</name>
</gene>
<evidence type="ECO:0000313" key="2">
    <source>
        <dbReference type="Proteomes" id="UP000789595"/>
    </source>
</evidence>